<keyword evidence="8" id="KW-1185">Reference proteome</keyword>
<dbReference type="AlphaFoldDB" id="A0A6J5FV33"/>
<dbReference type="GO" id="GO:0009055">
    <property type="term" value="F:electron transfer activity"/>
    <property type="evidence" value="ECO:0007669"/>
    <property type="project" value="InterPro"/>
</dbReference>
<feature type="domain" description="Blue (type 1) copper" evidence="6">
    <location>
        <begin position="44"/>
        <end position="136"/>
    </location>
</feature>
<proteinExistence type="predicted"/>
<sequence>MHTAHRIAIVAIVVASGMTPHASWAQQTVNATLLSDSIQLETHNVKAGRVTLDIRNDASNTMTHELVVLKTDLADNALPVGKGQVLEHKLKKIGEVEDIAPGKSKRASFTLAPGHYALICNKPGHYAMGMHTALVVTP</sequence>
<evidence type="ECO:0000256" key="2">
    <source>
        <dbReference type="ARBA" id="ARBA00022723"/>
    </source>
</evidence>
<keyword evidence="5" id="KW-0732">Signal</keyword>
<evidence type="ECO:0000256" key="4">
    <source>
        <dbReference type="ARBA" id="ARBA00023008"/>
    </source>
</evidence>
<dbReference type="RefSeq" id="WP_129564211.1">
    <property type="nucleotide sequence ID" value="NZ_CADIKL010000010.1"/>
</dbReference>
<reference evidence="7 8" key="1">
    <citation type="submission" date="2020-04" db="EMBL/GenBank/DDBJ databases">
        <authorList>
            <person name="De Canck E."/>
        </authorList>
    </citation>
    <scope>NUCLEOTIDE SEQUENCE [LARGE SCALE GENOMIC DNA]</scope>
    <source>
        <strain evidence="7 8">LMG 28688</strain>
    </source>
</reference>
<protein>
    <recommendedName>
        <fullName evidence="6">Blue (type 1) copper domain-containing protein</fullName>
    </recommendedName>
</protein>
<dbReference type="EMBL" id="CADIKL010000010">
    <property type="protein sequence ID" value="CAB3787287.1"/>
    <property type="molecule type" value="Genomic_DNA"/>
</dbReference>
<dbReference type="InterPro" id="IPR000923">
    <property type="entry name" value="BlueCu_1"/>
</dbReference>
<evidence type="ECO:0000256" key="3">
    <source>
        <dbReference type="ARBA" id="ARBA00022764"/>
    </source>
</evidence>
<keyword evidence="2" id="KW-0479">Metal-binding</keyword>
<dbReference type="SUPFAM" id="SSF49503">
    <property type="entry name" value="Cupredoxins"/>
    <property type="match status" value="1"/>
</dbReference>
<keyword evidence="4" id="KW-0186">Copper</keyword>
<evidence type="ECO:0000256" key="5">
    <source>
        <dbReference type="SAM" id="SignalP"/>
    </source>
</evidence>
<feature type="chain" id="PRO_5026932355" description="Blue (type 1) copper domain-containing protein" evidence="5">
    <location>
        <begin position="26"/>
        <end position="138"/>
    </location>
</feature>
<dbReference type="GO" id="GO:0005507">
    <property type="term" value="F:copper ion binding"/>
    <property type="evidence" value="ECO:0007669"/>
    <property type="project" value="InterPro"/>
</dbReference>
<dbReference type="InterPro" id="IPR008972">
    <property type="entry name" value="Cupredoxin"/>
</dbReference>
<evidence type="ECO:0000259" key="6">
    <source>
        <dbReference type="Pfam" id="PF00127"/>
    </source>
</evidence>
<organism evidence="7 8">
    <name type="scientific">Paraburkholderia caffeinitolerans</name>
    <dbReference type="NCBI Taxonomy" id="1723730"/>
    <lineage>
        <taxon>Bacteria</taxon>
        <taxon>Pseudomonadati</taxon>
        <taxon>Pseudomonadota</taxon>
        <taxon>Betaproteobacteria</taxon>
        <taxon>Burkholderiales</taxon>
        <taxon>Burkholderiaceae</taxon>
        <taxon>Paraburkholderia</taxon>
    </lineage>
</organism>
<name>A0A6J5FV33_9BURK</name>
<dbReference type="Proteomes" id="UP000494119">
    <property type="component" value="Unassembled WGS sequence"/>
</dbReference>
<feature type="signal peptide" evidence="5">
    <location>
        <begin position="1"/>
        <end position="25"/>
    </location>
</feature>
<evidence type="ECO:0000313" key="8">
    <source>
        <dbReference type="Proteomes" id="UP000494119"/>
    </source>
</evidence>
<dbReference type="GO" id="GO:0042597">
    <property type="term" value="C:periplasmic space"/>
    <property type="evidence" value="ECO:0007669"/>
    <property type="project" value="UniProtKB-SubCell"/>
</dbReference>
<evidence type="ECO:0000313" key="7">
    <source>
        <dbReference type="EMBL" id="CAB3787287.1"/>
    </source>
</evidence>
<comment type="subcellular location">
    <subcellularLocation>
        <location evidence="1">Periplasm</location>
    </subcellularLocation>
</comment>
<accession>A0A6J5FV33</accession>
<dbReference type="Gene3D" id="2.60.40.420">
    <property type="entry name" value="Cupredoxins - blue copper proteins"/>
    <property type="match status" value="1"/>
</dbReference>
<evidence type="ECO:0000256" key="1">
    <source>
        <dbReference type="ARBA" id="ARBA00004418"/>
    </source>
</evidence>
<dbReference type="PROSITE" id="PS00079">
    <property type="entry name" value="MULTICOPPER_OXIDASE1"/>
    <property type="match status" value="1"/>
</dbReference>
<dbReference type="InterPro" id="IPR033138">
    <property type="entry name" value="Cu_oxidase_CS"/>
</dbReference>
<keyword evidence="3" id="KW-0574">Periplasm</keyword>
<gene>
    <name evidence="7" type="ORF">LMG28688_02433</name>
</gene>
<dbReference type="Pfam" id="PF00127">
    <property type="entry name" value="Copper-bind"/>
    <property type="match status" value="1"/>
</dbReference>